<dbReference type="InterPro" id="IPR001173">
    <property type="entry name" value="Glyco_trans_2-like"/>
</dbReference>
<protein>
    <recommendedName>
        <fullName evidence="1">Glycosyltransferase 2-like domain-containing protein</fullName>
    </recommendedName>
</protein>
<evidence type="ECO:0000313" key="2">
    <source>
        <dbReference type="EMBL" id="KKN09480.1"/>
    </source>
</evidence>
<dbReference type="SUPFAM" id="SSF53448">
    <property type="entry name" value="Nucleotide-diphospho-sugar transferases"/>
    <property type="match status" value="1"/>
</dbReference>
<comment type="caution">
    <text evidence="2">The sequence shown here is derived from an EMBL/GenBank/DDBJ whole genome shotgun (WGS) entry which is preliminary data.</text>
</comment>
<dbReference type="Gene3D" id="3.90.550.10">
    <property type="entry name" value="Spore Coat Polysaccharide Biosynthesis Protein SpsA, Chain A"/>
    <property type="match status" value="1"/>
</dbReference>
<dbReference type="EMBL" id="LAZR01004343">
    <property type="protein sequence ID" value="KKN09480.1"/>
    <property type="molecule type" value="Genomic_DNA"/>
</dbReference>
<feature type="domain" description="Glycosyltransferase 2-like" evidence="1">
    <location>
        <begin position="7"/>
        <end position="116"/>
    </location>
</feature>
<gene>
    <name evidence="2" type="ORF">LCGC14_1046210</name>
</gene>
<evidence type="ECO:0000259" key="1">
    <source>
        <dbReference type="Pfam" id="PF00535"/>
    </source>
</evidence>
<name>A0A0F9MQA5_9ZZZZ</name>
<organism evidence="2">
    <name type="scientific">marine sediment metagenome</name>
    <dbReference type="NCBI Taxonomy" id="412755"/>
    <lineage>
        <taxon>unclassified sequences</taxon>
        <taxon>metagenomes</taxon>
        <taxon>ecological metagenomes</taxon>
    </lineage>
</organism>
<dbReference type="InterPro" id="IPR029044">
    <property type="entry name" value="Nucleotide-diphossugar_trans"/>
</dbReference>
<dbReference type="Pfam" id="PF00535">
    <property type="entry name" value="Glycos_transf_2"/>
    <property type="match status" value="1"/>
</dbReference>
<reference evidence="2" key="1">
    <citation type="journal article" date="2015" name="Nature">
        <title>Complex archaea that bridge the gap between prokaryotes and eukaryotes.</title>
        <authorList>
            <person name="Spang A."/>
            <person name="Saw J.H."/>
            <person name="Jorgensen S.L."/>
            <person name="Zaremba-Niedzwiedzka K."/>
            <person name="Martijn J."/>
            <person name="Lind A.E."/>
            <person name="van Eijk R."/>
            <person name="Schleper C."/>
            <person name="Guy L."/>
            <person name="Ettema T.J."/>
        </authorList>
    </citation>
    <scope>NUCLEOTIDE SEQUENCE</scope>
</reference>
<proteinExistence type="predicted"/>
<accession>A0A0F9MQA5</accession>
<dbReference type="AlphaFoldDB" id="A0A0F9MQA5"/>
<sequence length="300" mass="35615">MPKVLFVIFTTNRFYYLRNCTDSLLEFVDPDDCQVMIVDICTIEDGIQEYYDSFQGQIIVKKFEDRVPNELYRAMNYAIEYCRKNKIPIVNFIQDDYQYLYHLPGMVDNVLRLFKKDKSVGQIQTNLVWKRKKVGGYKCKTIDGVNYAILQDKIPVDTGFTQVSIYKKIGLYPSGVISYDQKSYKTHGFGKNRYKKMTNGELWFGGQCRKRNIKRAISLHPNMTMMFDCAYVRKWQRFGRYFPPPNKYYIKTFGEEEISRVRRANRKKKFLFIEKITQTDGWVATTYDKHNREGIVENLQ</sequence>